<organism evidence="2 3">
    <name type="scientific">Trichosporon asahii var. asahii (strain CBS 8904)</name>
    <name type="common">Yeast</name>
    <dbReference type="NCBI Taxonomy" id="1220162"/>
    <lineage>
        <taxon>Eukaryota</taxon>
        <taxon>Fungi</taxon>
        <taxon>Dikarya</taxon>
        <taxon>Basidiomycota</taxon>
        <taxon>Agaricomycotina</taxon>
        <taxon>Tremellomycetes</taxon>
        <taxon>Trichosporonales</taxon>
        <taxon>Trichosporonaceae</taxon>
        <taxon>Trichosporon</taxon>
    </lineage>
</organism>
<protein>
    <submittedName>
        <fullName evidence="2">Uncharacterized protein</fullName>
    </submittedName>
</protein>
<dbReference type="EMBL" id="AMBO01000352">
    <property type="protein sequence ID" value="EKD00035.1"/>
    <property type="molecule type" value="Genomic_DNA"/>
</dbReference>
<keyword evidence="1" id="KW-0472">Membrane</keyword>
<feature type="transmembrane region" description="Helical" evidence="1">
    <location>
        <begin position="148"/>
        <end position="165"/>
    </location>
</feature>
<proteinExistence type="predicted"/>
<feature type="transmembrane region" description="Helical" evidence="1">
    <location>
        <begin position="118"/>
        <end position="136"/>
    </location>
</feature>
<name>K1V7R2_TRIAC</name>
<accession>K1V7R2</accession>
<evidence type="ECO:0000313" key="3">
    <source>
        <dbReference type="Proteomes" id="UP000006757"/>
    </source>
</evidence>
<evidence type="ECO:0000256" key="1">
    <source>
        <dbReference type="SAM" id="Phobius"/>
    </source>
</evidence>
<dbReference type="HOGENOM" id="CLU_1526241_0_0_1"/>
<feature type="transmembrane region" description="Helical" evidence="1">
    <location>
        <begin position="21"/>
        <end position="43"/>
    </location>
</feature>
<keyword evidence="1" id="KW-0812">Transmembrane</keyword>
<dbReference type="InParanoid" id="K1V7R2"/>
<sequence>MPGENTPIRPRDPGHRTEVKQYAVTSCVWLLLLGIVVFIQGGLTGSLFRQLVEAALWWNAAPLNKGWVAFQICWDIFYPLALWRLSSVARLPDDAAAVPAYDERKSSFQYLVTLRDSTIGQLGLTLFLAGFTLGLIPWRSEYFRDYRLIGAAFFLVALLPAALIVSRCSSKRIHPAMADGLRGGWSAVRKWSVRTAALCQLGKVLL</sequence>
<dbReference type="AlphaFoldDB" id="K1V7R2"/>
<reference evidence="2 3" key="1">
    <citation type="journal article" date="2012" name="Eukaryot. Cell">
        <title>Genome sequence of the Trichosporon asahii environmental strain CBS 8904.</title>
        <authorList>
            <person name="Yang R.Y."/>
            <person name="Li H.T."/>
            <person name="Zhu H."/>
            <person name="Zhou G.P."/>
            <person name="Wang M."/>
            <person name="Wang L."/>
        </authorList>
    </citation>
    <scope>NUCLEOTIDE SEQUENCE [LARGE SCALE GENOMIC DNA]</scope>
    <source>
        <strain evidence="2 3">CBS 8904</strain>
    </source>
</reference>
<keyword evidence="3" id="KW-1185">Reference proteome</keyword>
<dbReference type="Proteomes" id="UP000006757">
    <property type="component" value="Unassembled WGS sequence"/>
</dbReference>
<evidence type="ECO:0000313" key="2">
    <source>
        <dbReference type="EMBL" id="EKD00035.1"/>
    </source>
</evidence>
<keyword evidence="1" id="KW-1133">Transmembrane helix</keyword>
<comment type="caution">
    <text evidence="2">The sequence shown here is derived from an EMBL/GenBank/DDBJ whole genome shotgun (WGS) entry which is preliminary data.</text>
</comment>
<gene>
    <name evidence="2" type="ORF">A1Q2_05693</name>
</gene>